<dbReference type="STRING" id="334426.A0A0R3PHP4"/>
<dbReference type="InterPro" id="IPR023362">
    <property type="entry name" value="PH-BEACH_dom"/>
</dbReference>
<evidence type="ECO:0000259" key="5">
    <source>
        <dbReference type="PROSITE" id="PS51783"/>
    </source>
</evidence>
<dbReference type="Proteomes" id="UP000267027">
    <property type="component" value="Unassembled WGS sequence"/>
</dbReference>
<evidence type="ECO:0000313" key="6">
    <source>
        <dbReference type="EMBL" id="VDM55457.1"/>
    </source>
</evidence>
<evidence type="ECO:0000313" key="8">
    <source>
        <dbReference type="WBParaSite" id="ACOC_0000387101-mRNA-1"/>
    </source>
</evidence>
<dbReference type="SUPFAM" id="SSF50729">
    <property type="entry name" value="PH domain-like"/>
    <property type="match status" value="1"/>
</dbReference>
<feature type="compositionally biased region" description="Basic and acidic residues" evidence="3">
    <location>
        <begin position="227"/>
        <end position="250"/>
    </location>
</feature>
<evidence type="ECO:0000259" key="4">
    <source>
        <dbReference type="PROSITE" id="PS50197"/>
    </source>
</evidence>
<dbReference type="EMBL" id="UYYA01001519">
    <property type="protein sequence ID" value="VDM55457.1"/>
    <property type="molecule type" value="Genomic_DNA"/>
</dbReference>
<dbReference type="SUPFAM" id="SSF81837">
    <property type="entry name" value="BEACH domain"/>
    <property type="match status" value="1"/>
</dbReference>
<keyword evidence="2" id="KW-0677">Repeat</keyword>
<dbReference type="SMART" id="SM01026">
    <property type="entry name" value="Beach"/>
    <property type="match status" value="1"/>
</dbReference>
<feature type="region of interest" description="Disordered" evidence="3">
    <location>
        <begin position="192"/>
        <end position="260"/>
    </location>
</feature>
<dbReference type="Pfam" id="PF14844">
    <property type="entry name" value="PH_BEACH"/>
    <property type="match status" value="1"/>
</dbReference>
<dbReference type="OMA" id="YRPHLDD"/>
<gene>
    <name evidence="6" type="ORF">ACOC_LOCUS3872</name>
</gene>
<dbReference type="CDD" id="cd06071">
    <property type="entry name" value="Beach"/>
    <property type="match status" value="1"/>
</dbReference>
<dbReference type="InterPro" id="IPR011993">
    <property type="entry name" value="PH-like_dom_sf"/>
</dbReference>
<dbReference type="PANTHER" id="PTHR46108:SF4">
    <property type="entry name" value="BLUE CHEESE"/>
    <property type="match status" value="1"/>
</dbReference>
<keyword evidence="1" id="KW-0853">WD repeat</keyword>
<dbReference type="PANTHER" id="PTHR46108">
    <property type="entry name" value="BLUE CHEESE"/>
    <property type="match status" value="1"/>
</dbReference>
<accession>A0A0R3PHP4</accession>
<organism evidence="8">
    <name type="scientific">Angiostrongylus costaricensis</name>
    <name type="common">Nematode worm</name>
    <dbReference type="NCBI Taxonomy" id="334426"/>
    <lineage>
        <taxon>Eukaryota</taxon>
        <taxon>Metazoa</taxon>
        <taxon>Ecdysozoa</taxon>
        <taxon>Nematoda</taxon>
        <taxon>Chromadorea</taxon>
        <taxon>Rhabditida</taxon>
        <taxon>Rhabditina</taxon>
        <taxon>Rhabditomorpha</taxon>
        <taxon>Strongyloidea</taxon>
        <taxon>Metastrongylidae</taxon>
        <taxon>Angiostrongylus</taxon>
    </lineage>
</organism>
<evidence type="ECO:0000256" key="2">
    <source>
        <dbReference type="ARBA" id="ARBA00022737"/>
    </source>
</evidence>
<keyword evidence="7" id="KW-1185">Reference proteome</keyword>
<dbReference type="AlphaFoldDB" id="A0A0R3PHP4"/>
<dbReference type="FunFam" id="1.10.1540.10:FF:000002">
    <property type="entry name" value="WD repeat and FYVE domain containing 3"/>
    <property type="match status" value="1"/>
</dbReference>
<feature type="domain" description="BEACH" evidence="4">
    <location>
        <begin position="420"/>
        <end position="713"/>
    </location>
</feature>
<proteinExistence type="predicted"/>
<evidence type="ECO:0000256" key="3">
    <source>
        <dbReference type="SAM" id="MobiDB-lite"/>
    </source>
</evidence>
<dbReference type="PROSITE" id="PS51783">
    <property type="entry name" value="PH_BEACH"/>
    <property type="match status" value="1"/>
</dbReference>
<feature type="compositionally biased region" description="Basic and acidic residues" evidence="3">
    <location>
        <begin position="197"/>
        <end position="206"/>
    </location>
</feature>
<dbReference type="InterPro" id="IPR000409">
    <property type="entry name" value="BEACH_dom"/>
</dbReference>
<dbReference type="Gene3D" id="1.10.1540.10">
    <property type="entry name" value="BEACH domain"/>
    <property type="match status" value="1"/>
</dbReference>
<dbReference type="CDD" id="cd01201">
    <property type="entry name" value="PH_BEACH"/>
    <property type="match status" value="1"/>
</dbReference>
<reference evidence="8" key="1">
    <citation type="submission" date="2017-02" db="UniProtKB">
        <authorList>
            <consortium name="WormBaseParasite"/>
        </authorList>
    </citation>
    <scope>IDENTIFICATION</scope>
</reference>
<dbReference type="Gene3D" id="2.30.29.30">
    <property type="entry name" value="Pleckstrin-homology domain (PH domain)/Phosphotyrosine-binding domain (PTB)"/>
    <property type="match status" value="1"/>
</dbReference>
<sequence length="805" mass="92690">MTSKDIHTQISSKITRVASGLHKLASKRTLSSHNSINSVLPWKSVSVDKEVIHMWLRVHVSLVKELLVAQSTRYHEWHTHAKKWSLHDWHQLEAELTRERGIWGPEKASALDKYKLDTTEGPSRSRRKMIPNRFFYHVFPYRPHLDDPSAKSMRAKVAISRDSELYYNACRRRRGQLNSSLIRRLSLRPHVDTNVAQKDDNGKDSENGEENEDKDDQQDESLASDKLMSESREEVKEDDKKENEREDNSNRKKRGPDNQTLLRLLEQGEQLHSMFRCARIQGLETSEGLLLFGREHYYVVDGFTLLKTREIRDLDFLSQELRDPIVPYTGTHPPRSSRLCSKFSYEDIREVHKRRYLLQPIALEVFSADGRNYLLAFPKKMRDRVYEKLLSMAKGLTSGGTDSVGGQKANMAIEQSGRASLLNSIIGQQSVTQRWLNGQISNFQYLIHLNTLAGRSYNDLSQYPVLPWVLADYTSTTLDFTNPKTFRDLSKPMGAQHPQRLEQFLKRYREWDDPTGETPPYMYGTHYSSAMIVVSYLVRLEPFTQQFLSLQGGHFDLADRMFHSVGDAWISASRNNMADVKELIPEFFVLPELLLNKNRFDFGVKQNGVALDDVVLPPWAHGDAREFVRLHRQALECDYVSSHLHEWIDLVFGYKQSGEEAVKANNLFHHLFYEGNVDFESIMDPLTRNATIGFVNNFGQIPTQLFKKPHPQKKISPVDGFSNTPGVTTQRLFYHCLYSLKPPQSPIKELRSAVGSIYQSERTGVIALEQNKVLIGSNRYIAWGFPDRSIRMGQIDSDKVVLPFL</sequence>
<name>A0A0R3PHP4_ANGCS</name>
<feature type="domain" description="BEACH-type PH" evidence="5">
    <location>
        <begin position="266"/>
        <end position="390"/>
    </location>
</feature>
<evidence type="ECO:0000313" key="7">
    <source>
        <dbReference type="Proteomes" id="UP000267027"/>
    </source>
</evidence>
<dbReference type="PROSITE" id="PS50197">
    <property type="entry name" value="BEACH"/>
    <property type="match status" value="1"/>
</dbReference>
<reference evidence="6 7" key="2">
    <citation type="submission" date="2018-11" db="EMBL/GenBank/DDBJ databases">
        <authorList>
            <consortium name="Pathogen Informatics"/>
        </authorList>
    </citation>
    <scope>NUCLEOTIDE SEQUENCE [LARGE SCALE GENOMIC DNA]</scope>
    <source>
        <strain evidence="6 7">Costa Rica</strain>
    </source>
</reference>
<protein>
    <submittedName>
        <fullName evidence="8">BEACH domain-containing protein</fullName>
    </submittedName>
</protein>
<feature type="compositionally biased region" description="Acidic residues" evidence="3">
    <location>
        <begin position="207"/>
        <end position="219"/>
    </location>
</feature>
<dbReference type="InterPro" id="IPR036372">
    <property type="entry name" value="BEACH_dom_sf"/>
</dbReference>
<evidence type="ECO:0000256" key="1">
    <source>
        <dbReference type="ARBA" id="ARBA00022574"/>
    </source>
</evidence>
<dbReference type="InterPro" id="IPR051944">
    <property type="entry name" value="BEACH_domain_protein"/>
</dbReference>
<dbReference type="OrthoDB" id="5838757at2759"/>
<dbReference type="WBParaSite" id="ACOC_0000387101-mRNA-1">
    <property type="protein sequence ID" value="ACOC_0000387101-mRNA-1"/>
    <property type="gene ID" value="ACOC_0000387101"/>
</dbReference>
<dbReference type="Pfam" id="PF02138">
    <property type="entry name" value="Beach"/>
    <property type="match status" value="1"/>
</dbReference>